<evidence type="ECO:0000313" key="1">
    <source>
        <dbReference type="EMBL" id="RHN82065.1"/>
    </source>
</evidence>
<protein>
    <submittedName>
        <fullName evidence="1">Uncharacterized protein</fullName>
    </submittedName>
</protein>
<dbReference type="Gramene" id="rna6182">
    <property type="protein sequence ID" value="RHN82065.1"/>
    <property type="gene ID" value="gene6182"/>
</dbReference>
<dbReference type="EMBL" id="PSQE01000001">
    <property type="protein sequence ID" value="RHN82065.1"/>
    <property type="molecule type" value="Genomic_DNA"/>
</dbReference>
<dbReference type="AlphaFoldDB" id="A0A396K2F0"/>
<organism evidence="1 2">
    <name type="scientific">Medicago truncatula</name>
    <name type="common">Barrel medic</name>
    <name type="synonym">Medicago tribuloides</name>
    <dbReference type="NCBI Taxonomy" id="3880"/>
    <lineage>
        <taxon>Eukaryota</taxon>
        <taxon>Viridiplantae</taxon>
        <taxon>Streptophyta</taxon>
        <taxon>Embryophyta</taxon>
        <taxon>Tracheophyta</taxon>
        <taxon>Spermatophyta</taxon>
        <taxon>Magnoliopsida</taxon>
        <taxon>eudicotyledons</taxon>
        <taxon>Gunneridae</taxon>
        <taxon>Pentapetalae</taxon>
        <taxon>rosids</taxon>
        <taxon>fabids</taxon>
        <taxon>Fabales</taxon>
        <taxon>Fabaceae</taxon>
        <taxon>Papilionoideae</taxon>
        <taxon>50 kb inversion clade</taxon>
        <taxon>NPAAA clade</taxon>
        <taxon>Hologalegina</taxon>
        <taxon>IRL clade</taxon>
        <taxon>Trifolieae</taxon>
        <taxon>Medicago</taxon>
    </lineage>
</organism>
<name>A0A396K2F0_MEDTR</name>
<sequence>MLWNSSVIQTILLLNHSQESGCDPSVIREQQLSKTHHTFPSSLETQLMLPPCLVFFDQHHHPYHWICRKVDLRRQR</sequence>
<comment type="caution">
    <text evidence="1">The sequence shown here is derived from an EMBL/GenBank/DDBJ whole genome shotgun (WGS) entry which is preliminary data.</text>
</comment>
<reference evidence="2" key="1">
    <citation type="journal article" date="2018" name="Nat. Plants">
        <title>Whole-genome landscape of Medicago truncatula symbiotic genes.</title>
        <authorList>
            <person name="Pecrix Y."/>
            <person name="Staton S.E."/>
            <person name="Sallet E."/>
            <person name="Lelandais-Briere C."/>
            <person name="Moreau S."/>
            <person name="Carrere S."/>
            <person name="Blein T."/>
            <person name="Jardinaud M.F."/>
            <person name="Latrasse D."/>
            <person name="Zouine M."/>
            <person name="Zahm M."/>
            <person name="Kreplak J."/>
            <person name="Mayjonade B."/>
            <person name="Satge C."/>
            <person name="Perez M."/>
            <person name="Cauet S."/>
            <person name="Marande W."/>
            <person name="Chantry-Darmon C."/>
            <person name="Lopez-Roques C."/>
            <person name="Bouchez O."/>
            <person name="Berard A."/>
            <person name="Debelle F."/>
            <person name="Munos S."/>
            <person name="Bendahmane A."/>
            <person name="Berges H."/>
            <person name="Niebel A."/>
            <person name="Buitink J."/>
            <person name="Frugier F."/>
            <person name="Benhamed M."/>
            <person name="Crespi M."/>
            <person name="Gouzy J."/>
            <person name="Gamas P."/>
        </authorList>
    </citation>
    <scope>NUCLEOTIDE SEQUENCE [LARGE SCALE GENOMIC DNA]</scope>
    <source>
        <strain evidence="2">cv. Jemalong A17</strain>
    </source>
</reference>
<evidence type="ECO:0000313" key="2">
    <source>
        <dbReference type="Proteomes" id="UP000265566"/>
    </source>
</evidence>
<accession>A0A396K2F0</accession>
<gene>
    <name evidence="1" type="ORF">MtrunA17_Chr1g0205851</name>
</gene>
<proteinExistence type="predicted"/>
<dbReference type="Proteomes" id="UP000265566">
    <property type="component" value="Chromosome 1"/>
</dbReference>